<dbReference type="EMBL" id="MEHD01000056">
    <property type="protein sequence ID" value="ODR44348.1"/>
    <property type="molecule type" value="Genomic_DNA"/>
</dbReference>
<keyword evidence="12" id="KW-1185">Reference proteome</keyword>
<keyword evidence="3" id="KW-0520">NAD</keyword>
<comment type="caution">
    <text evidence="7">The sequence shown here is derived from an EMBL/GenBank/DDBJ whole genome shotgun (WGS) entry which is preliminary data.</text>
</comment>
<protein>
    <submittedName>
        <fullName evidence="7">Glycerate dehydrogenase</fullName>
        <ecNumber evidence="7">1.1.1.29</ecNumber>
    </submittedName>
</protein>
<dbReference type="PROSITE" id="PS00671">
    <property type="entry name" value="D_2_HYDROXYACID_DH_3"/>
    <property type="match status" value="1"/>
</dbReference>
<evidence type="ECO:0000313" key="11">
    <source>
        <dbReference type="Proteomes" id="UP000094271"/>
    </source>
</evidence>
<dbReference type="InterPro" id="IPR006139">
    <property type="entry name" value="D-isomer_2_OHA_DH_cat_dom"/>
</dbReference>
<dbReference type="Pfam" id="PF00389">
    <property type="entry name" value="2-Hacid_dh"/>
    <property type="match status" value="1"/>
</dbReference>
<evidence type="ECO:0000256" key="1">
    <source>
        <dbReference type="ARBA" id="ARBA00005854"/>
    </source>
</evidence>
<evidence type="ECO:0000313" key="7">
    <source>
        <dbReference type="EMBL" id="ODM06398.1"/>
    </source>
</evidence>
<dbReference type="EMBL" id="MCGH01000002">
    <property type="protein sequence ID" value="ODM06398.1"/>
    <property type="molecule type" value="Genomic_DNA"/>
</dbReference>
<accession>A0A1E3ACD3</accession>
<dbReference type="Proteomes" id="UP000094067">
    <property type="component" value="Unassembled WGS sequence"/>
</dbReference>
<dbReference type="Proteomes" id="UP000094869">
    <property type="component" value="Unassembled WGS sequence"/>
</dbReference>
<evidence type="ECO:0000313" key="8">
    <source>
        <dbReference type="EMBL" id="ODR44348.1"/>
    </source>
</evidence>
<dbReference type="Pfam" id="PF02826">
    <property type="entry name" value="2-Hacid_dh_C"/>
    <property type="match status" value="1"/>
</dbReference>
<dbReference type="SUPFAM" id="SSF52283">
    <property type="entry name" value="Formate/glycerate dehydrogenase catalytic domain-like"/>
    <property type="match status" value="1"/>
</dbReference>
<evidence type="ECO:0000313" key="10">
    <source>
        <dbReference type="Proteomes" id="UP000094067"/>
    </source>
</evidence>
<gene>
    <name evidence="7" type="primary">hprA_3</name>
    <name evidence="9" type="ORF">BEI59_02930</name>
    <name evidence="7" type="ORF">BEI61_02288</name>
    <name evidence="8" type="ORF">BEI63_32645</name>
</gene>
<evidence type="ECO:0000256" key="3">
    <source>
        <dbReference type="ARBA" id="ARBA00023027"/>
    </source>
</evidence>
<dbReference type="GO" id="GO:0051287">
    <property type="term" value="F:NAD binding"/>
    <property type="evidence" value="ECO:0007669"/>
    <property type="project" value="InterPro"/>
</dbReference>
<evidence type="ECO:0000313" key="12">
    <source>
        <dbReference type="Proteomes" id="UP000094869"/>
    </source>
</evidence>
<name>A0A1E3ACD3_9FIRM</name>
<organism evidence="7 10">
    <name type="scientific">Eisenbergiella tayi</name>
    <dbReference type="NCBI Taxonomy" id="1432052"/>
    <lineage>
        <taxon>Bacteria</taxon>
        <taxon>Bacillati</taxon>
        <taxon>Bacillota</taxon>
        <taxon>Clostridia</taxon>
        <taxon>Lachnospirales</taxon>
        <taxon>Lachnospiraceae</taxon>
        <taxon>Eisenbergiella</taxon>
    </lineage>
</organism>
<reference evidence="7 10" key="1">
    <citation type="submission" date="2016-07" db="EMBL/GenBank/DDBJ databases">
        <title>Characterization of isolates of Eisenbergiella tayi derived from blood cultures, using whole genome sequencing.</title>
        <authorList>
            <person name="Burdz T."/>
            <person name="Wiebe D."/>
            <person name="Huynh C."/>
            <person name="Bernard K."/>
        </authorList>
    </citation>
    <scope>NUCLEOTIDE SEQUENCE [LARGE SCALE GENOMIC DNA]</scope>
    <source>
        <strain evidence="7 10">NML 110608</strain>
    </source>
</reference>
<dbReference type="EMBL" id="MEHA01000001">
    <property type="protein sequence ID" value="ODR56110.1"/>
    <property type="molecule type" value="Genomic_DNA"/>
</dbReference>
<dbReference type="AlphaFoldDB" id="A0A1E3ACD3"/>
<dbReference type="PANTHER" id="PTHR43333">
    <property type="entry name" value="2-HACID_DH_C DOMAIN-CONTAINING PROTEIN"/>
    <property type="match status" value="1"/>
</dbReference>
<keyword evidence="2 4" id="KW-0560">Oxidoreductase</keyword>
<dbReference type="PANTHER" id="PTHR43333:SF1">
    <property type="entry name" value="D-ISOMER SPECIFIC 2-HYDROXYACID DEHYDROGENASE NAD-BINDING DOMAIN-CONTAINING PROTEIN"/>
    <property type="match status" value="1"/>
</dbReference>
<dbReference type="Gene3D" id="3.40.50.720">
    <property type="entry name" value="NAD(P)-binding Rossmann-like Domain"/>
    <property type="match status" value="2"/>
</dbReference>
<evidence type="ECO:0000256" key="4">
    <source>
        <dbReference type="RuleBase" id="RU003719"/>
    </source>
</evidence>
<comment type="similarity">
    <text evidence="1 4">Belongs to the D-isomer specific 2-hydroxyacid dehydrogenase family.</text>
</comment>
<dbReference type="InterPro" id="IPR036291">
    <property type="entry name" value="NAD(P)-bd_dom_sf"/>
</dbReference>
<dbReference type="PATRIC" id="fig|1432052.4.peg.2557"/>
<dbReference type="RefSeq" id="WP_069152357.1">
    <property type="nucleotide sequence ID" value="NZ_DBFYTW010000001.1"/>
</dbReference>
<dbReference type="Proteomes" id="UP000094271">
    <property type="component" value="Unassembled WGS sequence"/>
</dbReference>
<evidence type="ECO:0000259" key="6">
    <source>
        <dbReference type="Pfam" id="PF02826"/>
    </source>
</evidence>
<proteinExistence type="inferred from homology"/>
<sequence>MRLLLTDAFRYTDSQCNDIRKLGVELLFVDREDSDLDDDAFQVDALICNWLLVHHDIRKFKNLKYIQLTSAGLDRVPLDYIHANGITVINARGVYSIPMAEFAVGSVIQLYKDSRELYDQQKTEHWEKHRKLKELFEKRVLILGAGNVGCEVAKRFRSFTSEVYGIDLFPKQVDVFKEVYPLFMLDEELKKSDVVVLTLPLTKETENIINRKRLFGMKKDAVLVNIARGGLVDEEALVEALKSHLYGAAFDVFKSEPLPKGSPLWKCSNLIISPHNSFVSDKNSGRMWNCIYKNLKEFLSVSKLKNQ</sequence>
<dbReference type="InterPro" id="IPR006140">
    <property type="entry name" value="D-isomer_DH_NAD-bd"/>
</dbReference>
<evidence type="ECO:0000259" key="5">
    <source>
        <dbReference type="Pfam" id="PF00389"/>
    </source>
</evidence>
<dbReference type="SUPFAM" id="SSF51735">
    <property type="entry name" value="NAD(P)-binding Rossmann-fold domains"/>
    <property type="match status" value="1"/>
</dbReference>
<feature type="domain" description="D-isomer specific 2-hydroxyacid dehydrogenase catalytic" evidence="5">
    <location>
        <begin position="34"/>
        <end position="306"/>
    </location>
</feature>
<evidence type="ECO:0000256" key="2">
    <source>
        <dbReference type="ARBA" id="ARBA00023002"/>
    </source>
</evidence>
<dbReference type="EC" id="1.1.1.29" evidence="7"/>
<dbReference type="GO" id="GO:0008465">
    <property type="term" value="F:hydroxypyruvate reductase (NADH) activity"/>
    <property type="evidence" value="ECO:0007669"/>
    <property type="project" value="UniProtKB-EC"/>
</dbReference>
<reference evidence="8 12" key="2">
    <citation type="submission" date="2016-08" db="EMBL/GenBank/DDBJ databases">
        <title>Characterization of Isolates of Eisenbergiella tayi Derived from Blood Cultures, Using Whole Genome Sequencing.</title>
        <authorList>
            <person name="Bernier A.-M."/>
            <person name="Burdz T."/>
            <person name="Wiebe D."/>
            <person name="Bernard K."/>
        </authorList>
    </citation>
    <scope>NUCLEOTIDE SEQUENCE [LARGE SCALE GENOMIC DNA]</scope>
    <source>
        <strain evidence="8 12">NML120146</strain>
    </source>
</reference>
<dbReference type="InterPro" id="IPR029753">
    <property type="entry name" value="D-isomer_DH_CS"/>
</dbReference>
<reference evidence="9 11" key="3">
    <citation type="submission" date="2016-08" db="EMBL/GenBank/DDBJ databases">
        <authorList>
            <person name="Seilhamer J.J."/>
        </authorList>
    </citation>
    <scope>NUCLEOTIDE SEQUENCE [LARGE SCALE GENOMIC DNA]</scope>
    <source>
        <strain evidence="9 11">NML150140-1</strain>
    </source>
</reference>
<evidence type="ECO:0000313" key="9">
    <source>
        <dbReference type="EMBL" id="ODR56110.1"/>
    </source>
</evidence>
<feature type="domain" description="D-isomer specific 2-hydroxyacid dehydrogenase NAD-binding" evidence="6">
    <location>
        <begin position="105"/>
        <end position="276"/>
    </location>
</feature>